<keyword evidence="2" id="KW-1185">Reference proteome</keyword>
<dbReference type="AlphaFoldDB" id="A0A2H5S8R8"/>
<dbReference type="EMBL" id="AUPC02000085">
    <property type="protein sequence ID" value="POG73308.1"/>
    <property type="molecule type" value="Genomic_DNA"/>
</dbReference>
<reference evidence="1 2" key="2">
    <citation type="journal article" date="2018" name="New Phytol.">
        <title>High intraspecific genome diversity in the model arbuscular mycorrhizal symbiont Rhizophagus irregularis.</title>
        <authorList>
            <person name="Chen E.C.H."/>
            <person name="Morin E."/>
            <person name="Beaudet D."/>
            <person name="Noel J."/>
            <person name="Yildirir G."/>
            <person name="Ndikumana S."/>
            <person name="Charron P."/>
            <person name="St-Onge C."/>
            <person name="Giorgi J."/>
            <person name="Kruger M."/>
            <person name="Marton T."/>
            <person name="Ropars J."/>
            <person name="Grigoriev I.V."/>
            <person name="Hainaut M."/>
            <person name="Henrissat B."/>
            <person name="Roux C."/>
            <person name="Martin F."/>
            <person name="Corradi N."/>
        </authorList>
    </citation>
    <scope>NUCLEOTIDE SEQUENCE [LARGE SCALE GENOMIC DNA]</scope>
    <source>
        <strain evidence="1 2">DAOM 197198</strain>
    </source>
</reference>
<dbReference type="Proteomes" id="UP000018888">
    <property type="component" value="Unassembled WGS sequence"/>
</dbReference>
<accession>A0A2H5S8R8</accession>
<evidence type="ECO:0000313" key="2">
    <source>
        <dbReference type="Proteomes" id="UP000018888"/>
    </source>
</evidence>
<comment type="caution">
    <text evidence="1">The sequence shown here is derived from an EMBL/GenBank/DDBJ whole genome shotgun (WGS) entry which is preliminary data.</text>
</comment>
<evidence type="ECO:0000313" key="1">
    <source>
        <dbReference type="EMBL" id="POG73308.1"/>
    </source>
</evidence>
<dbReference type="VEuPathDB" id="FungiDB:RhiirFUN_010144"/>
<evidence type="ECO:0008006" key="3">
    <source>
        <dbReference type="Google" id="ProtNLM"/>
    </source>
</evidence>
<protein>
    <recommendedName>
        <fullName evidence="3">F-box domain-containing protein</fullName>
    </recommendedName>
</protein>
<proteinExistence type="predicted"/>
<sequence length="558" mass="66846">MACSKIFLGDLPELINKIIQYFHINDYKTLHSCILVNRLWCRVTIPLLWEDPFSIESPKNYRFIEIYLCFLNEDSKAKFDEYGINDNLLVPSNNTLFNYPSFIKYLDTDKIFYSIKYWVNTLVDKYNDKLIYIIYRSLFEVFIGNEGNIYSFKFKMSNNYDYMDLILQNPNLICNIRNLNLNGCAIQFQNIIPLLKFLYSNCNSISSIIFDFNVYFSINNYSLIEKCLTQIIISQHNLKKILFRIFSNLNLYNPFLSLKNSNCSNTLNTIIFYSTNFKTIINILYEVFDHLNVLESIHLIYCNYLNSDFVQQIIKVTKPFKLRTLIMNFEITHILCIESLLLLLQKFGNYLENFGLEFVDIIDDYYEPRSKRQLFEIIMKNCKNIRYFDSNVFDDNNIYLIIKNNQHNINYLTIEVNFYDYDTVYNEFSSTVLKNLGQILPSKLEYLCLTLLFNNSDLEIFLKNSQNTFIKKLLIRNIVVNEDENINNINILFYIKKYILKKERVKYLAILESDNDEDELFFFKEEVNEFKLYNIIVQKYDDLCIYHYSYIINNYLQY</sequence>
<name>A0A2H5S8R8_RHIID</name>
<gene>
    <name evidence="1" type="ORF">GLOIN_2v1772741</name>
</gene>
<organism evidence="1 2">
    <name type="scientific">Rhizophagus irregularis (strain DAOM 181602 / DAOM 197198 / MUCL 43194)</name>
    <name type="common">Arbuscular mycorrhizal fungus</name>
    <name type="synonym">Glomus intraradices</name>
    <dbReference type="NCBI Taxonomy" id="747089"/>
    <lineage>
        <taxon>Eukaryota</taxon>
        <taxon>Fungi</taxon>
        <taxon>Fungi incertae sedis</taxon>
        <taxon>Mucoromycota</taxon>
        <taxon>Glomeromycotina</taxon>
        <taxon>Glomeromycetes</taxon>
        <taxon>Glomerales</taxon>
        <taxon>Glomeraceae</taxon>
        <taxon>Rhizophagus</taxon>
    </lineage>
</organism>
<reference evidence="1 2" key="1">
    <citation type="journal article" date="2013" name="Proc. Natl. Acad. Sci. U.S.A.">
        <title>Genome of an arbuscular mycorrhizal fungus provides insight into the oldest plant symbiosis.</title>
        <authorList>
            <person name="Tisserant E."/>
            <person name="Malbreil M."/>
            <person name="Kuo A."/>
            <person name="Kohler A."/>
            <person name="Symeonidi A."/>
            <person name="Balestrini R."/>
            <person name="Charron P."/>
            <person name="Duensing N."/>
            <person name="Frei Dit Frey N."/>
            <person name="Gianinazzi-Pearson V."/>
            <person name="Gilbert L.B."/>
            <person name="Handa Y."/>
            <person name="Herr J.R."/>
            <person name="Hijri M."/>
            <person name="Koul R."/>
            <person name="Kawaguchi M."/>
            <person name="Krajinski F."/>
            <person name="Lammers P.J."/>
            <person name="Masclaux F.G."/>
            <person name="Murat C."/>
            <person name="Morin E."/>
            <person name="Ndikumana S."/>
            <person name="Pagni M."/>
            <person name="Petitpierre D."/>
            <person name="Requena N."/>
            <person name="Rosikiewicz P."/>
            <person name="Riley R."/>
            <person name="Saito K."/>
            <person name="San Clemente H."/>
            <person name="Shapiro H."/>
            <person name="van Tuinen D."/>
            <person name="Becard G."/>
            <person name="Bonfante P."/>
            <person name="Paszkowski U."/>
            <person name="Shachar-Hill Y.Y."/>
            <person name="Tuskan G.A."/>
            <person name="Young P.W."/>
            <person name="Sanders I.R."/>
            <person name="Henrissat B."/>
            <person name="Rensing S.A."/>
            <person name="Grigoriev I.V."/>
            <person name="Corradi N."/>
            <person name="Roux C."/>
            <person name="Martin F."/>
        </authorList>
    </citation>
    <scope>NUCLEOTIDE SEQUENCE [LARGE SCALE GENOMIC DNA]</scope>
    <source>
        <strain evidence="1 2">DAOM 197198</strain>
    </source>
</reference>